<accession>G3CFN7</accession>
<dbReference type="EMBL" id="HM208303">
    <property type="protein sequence ID" value="ADN68459.1"/>
    <property type="molecule type" value="Genomic_DNA"/>
</dbReference>
<gene>
    <name evidence="1" type="ORF">vb_24B_37c</name>
</gene>
<evidence type="ECO:0000313" key="1">
    <source>
        <dbReference type="EMBL" id="ADN68459.1"/>
    </source>
</evidence>
<protein>
    <submittedName>
        <fullName evidence="1">Uncharacterized protein</fullName>
    </submittedName>
</protein>
<reference evidence="1 2" key="1">
    <citation type="journal article" date="2012" name="BMC Genomics">
        <title>Comparative genomics of Shiga toxin encoding bacteriophages.</title>
        <authorList>
            <person name="Smith D.L."/>
            <person name="Rooks D.J."/>
            <person name="Fogg P.C."/>
            <person name="Darby A.C."/>
            <person name="Thomson N.R."/>
            <person name="McCarthy A.J."/>
            <person name="Allison H.E."/>
        </authorList>
    </citation>
    <scope>NUCLEOTIDE SEQUENCE [LARGE SCALE GENOMIC DNA]</scope>
</reference>
<proteinExistence type="predicted"/>
<organism evidence="1 2">
    <name type="scientific">Escherichia phage vB_EcoP_24B</name>
    <dbReference type="NCBI Taxonomy" id="866553"/>
    <lineage>
        <taxon>Viruses</taxon>
        <taxon>Duplodnaviria</taxon>
        <taxon>Heunggongvirae</taxon>
        <taxon>Uroviricota</taxon>
        <taxon>Caudoviricetes</taxon>
        <taxon>Sepvirinae</taxon>
        <taxon>Traversvirus</taxon>
        <taxon>Traversvirus tv24B</taxon>
    </lineage>
</organism>
<keyword evidence="2" id="KW-1185">Reference proteome</keyword>
<dbReference type="Proteomes" id="UP000009272">
    <property type="component" value="Segment"/>
</dbReference>
<name>G3CFN7_9CAUD</name>
<sequence>MITLSCSGIMPFSSDSRMSAGPSRSCAVSDCPFSQSSCFPQPHRLCISFLKIFMSFSCSACITAHFIQPLDILPRPVTKPDLQMLKKTLNPCGIFGVKKGQSGDECAICIREPAMAVCLNNVSRPQTEPYLRLPRVALRPLRSGRPHRACRTCFSFRSLWACRACRTGISLWTLWTCISRQTGLSPLSPVTFRPLRACRTSITCRSPFAGCPDRAGVTALSLITLRPSRTCWPRVPFISFRTGNTTSCCSLFCLCFRFICHIHCRFHRFRGGSLRFIITVRCAA</sequence>
<dbReference type="GeneID" id="26040959"/>
<dbReference type="RefSeq" id="YP_009168164.1">
    <property type="nucleotide sequence ID" value="NC_027984.1"/>
</dbReference>
<evidence type="ECO:0000313" key="2">
    <source>
        <dbReference type="Proteomes" id="UP000009272"/>
    </source>
</evidence>